<reference evidence="1 2" key="1">
    <citation type="submission" date="2020-01" db="EMBL/GenBank/DDBJ databases">
        <authorList>
            <consortium name="DOE Joint Genome Institute"/>
            <person name="Haridas S."/>
            <person name="Albert R."/>
            <person name="Binder M."/>
            <person name="Bloem J."/>
            <person name="Labutti K."/>
            <person name="Salamov A."/>
            <person name="Andreopoulos B."/>
            <person name="Baker S.E."/>
            <person name="Barry K."/>
            <person name="Bills G."/>
            <person name="Bluhm B.H."/>
            <person name="Cannon C."/>
            <person name="Castanera R."/>
            <person name="Culley D.E."/>
            <person name="Daum C."/>
            <person name="Ezra D."/>
            <person name="Gonzalez J.B."/>
            <person name="Henrissat B."/>
            <person name="Kuo A."/>
            <person name="Liang C."/>
            <person name="Lipzen A."/>
            <person name="Lutzoni F."/>
            <person name="Magnuson J."/>
            <person name="Mondo S."/>
            <person name="Nolan M."/>
            <person name="Ohm R."/>
            <person name="Pangilinan J."/>
            <person name="Park H.-J.H."/>
            <person name="Ramirez L."/>
            <person name="Alfaro M."/>
            <person name="Sun H."/>
            <person name="Tritt A."/>
            <person name="Yoshinaga Y."/>
            <person name="Zwiers L.-H.L."/>
            <person name="Turgeon B.G."/>
            <person name="Goodwin S.B."/>
            <person name="Spatafora J.W."/>
            <person name="Crous P.W."/>
            <person name="Grigoriev I.V."/>
        </authorList>
    </citation>
    <scope>NUCLEOTIDE SEQUENCE [LARGE SCALE GENOMIC DNA]</scope>
    <source>
        <strain evidence="1 2">CBS 611.86</strain>
    </source>
</reference>
<accession>A0A7C8I8M5</accession>
<protein>
    <submittedName>
        <fullName evidence="1">Uncharacterized protein</fullName>
    </submittedName>
</protein>
<evidence type="ECO:0000313" key="1">
    <source>
        <dbReference type="EMBL" id="KAF2867930.1"/>
    </source>
</evidence>
<keyword evidence="2" id="KW-1185">Reference proteome</keyword>
<proteinExistence type="predicted"/>
<comment type="caution">
    <text evidence="1">The sequence shown here is derived from an EMBL/GenBank/DDBJ whole genome shotgun (WGS) entry which is preliminary data.</text>
</comment>
<sequence length="213" mass="24249">MESSILLRQLLRTPSSYRTIMTPAMRPQTRAFTLLAPTLPHARYISLPRIIQPSFWASMIPRPFKSRSTHPAKGWNPATSYILLGLLVGSQAIHMLWLKQDRAHYMRRAEAKIGLLREVVERVQSGEEVDVEKVLGTGVEGEEREWEEVVREIGEEEELFRSKKRRRAERRAAGGAEIIEKAEEVEAAAESETVGQEGDRKAKVETYKGASFY</sequence>
<dbReference type="InterPro" id="IPR035213">
    <property type="entry name" value="DUF5321"/>
</dbReference>
<dbReference type="OrthoDB" id="2253354at2759"/>
<dbReference type="Pfam" id="PF17254">
    <property type="entry name" value="DUF5321"/>
    <property type="match status" value="1"/>
</dbReference>
<evidence type="ECO:0000313" key="2">
    <source>
        <dbReference type="Proteomes" id="UP000481861"/>
    </source>
</evidence>
<dbReference type="AlphaFoldDB" id="A0A7C8I8M5"/>
<dbReference type="Proteomes" id="UP000481861">
    <property type="component" value="Unassembled WGS sequence"/>
</dbReference>
<gene>
    <name evidence="1" type="ORF">BDV95DRAFT_501700</name>
</gene>
<dbReference type="EMBL" id="JAADJZ010000021">
    <property type="protein sequence ID" value="KAF2867930.1"/>
    <property type="molecule type" value="Genomic_DNA"/>
</dbReference>
<organism evidence="1 2">
    <name type="scientific">Massariosphaeria phaeospora</name>
    <dbReference type="NCBI Taxonomy" id="100035"/>
    <lineage>
        <taxon>Eukaryota</taxon>
        <taxon>Fungi</taxon>
        <taxon>Dikarya</taxon>
        <taxon>Ascomycota</taxon>
        <taxon>Pezizomycotina</taxon>
        <taxon>Dothideomycetes</taxon>
        <taxon>Pleosporomycetidae</taxon>
        <taxon>Pleosporales</taxon>
        <taxon>Pleosporales incertae sedis</taxon>
        <taxon>Massariosphaeria</taxon>
    </lineage>
</organism>
<name>A0A7C8I8M5_9PLEO</name>